<accession>A0A2Z6REG9</accession>
<keyword evidence="2" id="KW-1185">Reference proteome</keyword>
<gene>
    <name evidence="1" type="ORF">RclHR1_38870001</name>
</gene>
<comment type="caution">
    <text evidence="1">The sequence shown here is derived from an EMBL/GenBank/DDBJ whole genome shotgun (WGS) entry which is preliminary data.</text>
</comment>
<organism evidence="1 2">
    <name type="scientific">Rhizophagus clarus</name>
    <dbReference type="NCBI Taxonomy" id="94130"/>
    <lineage>
        <taxon>Eukaryota</taxon>
        <taxon>Fungi</taxon>
        <taxon>Fungi incertae sedis</taxon>
        <taxon>Mucoromycota</taxon>
        <taxon>Glomeromycotina</taxon>
        <taxon>Glomeromycetes</taxon>
        <taxon>Glomerales</taxon>
        <taxon>Glomeraceae</taxon>
        <taxon>Rhizophagus</taxon>
    </lineage>
</organism>
<proteinExistence type="predicted"/>
<reference evidence="1 2" key="1">
    <citation type="submission" date="2017-11" db="EMBL/GenBank/DDBJ databases">
        <title>The genome of Rhizophagus clarus HR1 reveals common genetic basis of auxotrophy among arbuscular mycorrhizal fungi.</title>
        <authorList>
            <person name="Kobayashi Y."/>
        </authorList>
    </citation>
    <scope>NUCLEOTIDE SEQUENCE [LARGE SCALE GENOMIC DNA]</scope>
    <source>
        <strain evidence="1 2">HR1</strain>
    </source>
</reference>
<evidence type="ECO:0000313" key="1">
    <source>
        <dbReference type="EMBL" id="GBC00514.1"/>
    </source>
</evidence>
<dbReference type="AlphaFoldDB" id="A0A2Z6REG9"/>
<evidence type="ECO:0000313" key="2">
    <source>
        <dbReference type="Proteomes" id="UP000247702"/>
    </source>
</evidence>
<sequence length="102" mass="12287">MFGNNSPILVMMHLGRKKKWALKIYDLFSEIDEHMIQRIKFFSVSTIAKLSQDDIDHILVKFNYQETGRELGRNKNEYSFIIMYNIHYDTEFWTKKMGKCKE</sequence>
<dbReference type="EMBL" id="BEXD01003209">
    <property type="protein sequence ID" value="GBC00514.1"/>
    <property type="molecule type" value="Genomic_DNA"/>
</dbReference>
<protein>
    <submittedName>
        <fullName evidence="1">Uncharacterized protein</fullName>
    </submittedName>
</protein>
<dbReference type="Proteomes" id="UP000247702">
    <property type="component" value="Unassembled WGS sequence"/>
</dbReference>
<name>A0A2Z6REG9_9GLOM</name>